<dbReference type="GO" id="GO:0005929">
    <property type="term" value="C:cilium"/>
    <property type="evidence" value="ECO:0007669"/>
    <property type="project" value="UniProtKB-SubCell"/>
</dbReference>
<feature type="region of interest" description="Disordered" evidence="6">
    <location>
        <begin position="184"/>
        <end position="236"/>
    </location>
</feature>
<dbReference type="OrthoDB" id="10264920at2759"/>
<evidence type="ECO:0000256" key="3">
    <source>
        <dbReference type="ARBA" id="ARBA00022490"/>
    </source>
</evidence>
<keyword evidence="9" id="KW-1185">Reference proteome</keyword>
<gene>
    <name evidence="8" type="ORF">CHIRRI_LOCUS3770</name>
</gene>
<evidence type="ECO:0000256" key="5">
    <source>
        <dbReference type="ARBA" id="ARBA00023273"/>
    </source>
</evidence>
<proteinExistence type="predicted"/>
<accession>A0A9N9RM33</accession>
<dbReference type="GO" id="GO:0005881">
    <property type="term" value="C:cytoplasmic microtubule"/>
    <property type="evidence" value="ECO:0007669"/>
    <property type="project" value="TreeGrafter"/>
</dbReference>
<dbReference type="Pfam" id="PF13864">
    <property type="entry name" value="Enkurin"/>
    <property type="match status" value="1"/>
</dbReference>
<evidence type="ECO:0000313" key="9">
    <source>
        <dbReference type="Proteomes" id="UP001153620"/>
    </source>
</evidence>
<dbReference type="AlphaFoldDB" id="A0A9N9RM33"/>
<evidence type="ECO:0000256" key="6">
    <source>
        <dbReference type="SAM" id="MobiDB-lite"/>
    </source>
</evidence>
<feature type="compositionally biased region" description="Low complexity" evidence="6">
    <location>
        <begin position="184"/>
        <end position="206"/>
    </location>
</feature>
<sequence>MESLRGIFPRTEPPAKRDFLKENVMRIRNIQRMRKPKDTEYSNKFNKPQKTRKLSLYEDRMPTPSRSSNSLTLCSTKAPIGNLRKSLSTMSISKDCGTQTVDPEADEYFLKDTIIRYPSASTIRSVGTSQQQLSHTCSKGHLLEQEAAPRYKSHFHDRKDDHSEKMDRHVKNLSEFLDKGSITKKQPSSILKSSSSLQKLNKNSLNEYQRREDRTQRVGSAHHSRETVLISDESGSEKDEEIIEITNLDKNKKELPKNKKKKELGNGDIVDAKKKQLEAAKDDPDCPDGHVPLSEDERLESLRIAKKRFKELVDELNRLPMTCETLRVRNRKIEIEKELRSLEINIRVFSRSKVYVKLTE</sequence>
<dbReference type="InterPro" id="IPR027012">
    <property type="entry name" value="Enkurin_dom"/>
</dbReference>
<keyword evidence="4" id="KW-0206">Cytoskeleton</keyword>
<keyword evidence="3" id="KW-0963">Cytoplasm</keyword>
<feature type="domain" description="Enkurin" evidence="7">
    <location>
        <begin position="250"/>
        <end position="353"/>
    </location>
</feature>
<evidence type="ECO:0000259" key="7">
    <source>
        <dbReference type="Pfam" id="PF13864"/>
    </source>
</evidence>
<evidence type="ECO:0000256" key="2">
    <source>
        <dbReference type="ARBA" id="ARBA00004245"/>
    </source>
</evidence>
<reference evidence="8" key="2">
    <citation type="submission" date="2022-10" db="EMBL/GenBank/DDBJ databases">
        <authorList>
            <consortium name="ENA_rothamsted_submissions"/>
            <consortium name="culmorum"/>
            <person name="King R."/>
        </authorList>
    </citation>
    <scope>NUCLEOTIDE SEQUENCE</scope>
</reference>
<evidence type="ECO:0000256" key="1">
    <source>
        <dbReference type="ARBA" id="ARBA00004138"/>
    </source>
</evidence>
<organism evidence="8 9">
    <name type="scientific">Chironomus riparius</name>
    <dbReference type="NCBI Taxonomy" id="315576"/>
    <lineage>
        <taxon>Eukaryota</taxon>
        <taxon>Metazoa</taxon>
        <taxon>Ecdysozoa</taxon>
        <taxon>Arthropoda</taxon>
        <taxon>Hexapoda</taxon>
        <taxon>Insecta</taxon>
        <taxon>Pterygota</taxon>
        <taxon>Neoptera</taxon>
        <taxon>Endopterygota</taxon>
        <taxon>Diptera</taxon>
        <taxon>Nematocera</taxon>
        <taxon>Chironomoidea</taxon>
        <taxon>Chironomidae</taxon>
        <taxon>Chironominae</taxon>
        <taxon>Chironomus</taxon>
    </lineage>
</organism>
<evidence type="ECO:0000313" key="8">
    <source>
        <dbReference type="EMBL" id="CAG9800832.1"/>
    </source>
</evidence>
<evidence type="ECO:0000256" key="4">
    <source>
        <dbReference type="ARBA" id="ARBA00023212"/>
    </source>
</evidence>
<keyword evidence="5" id="KW-0966">Cell projection</keyword>
<reference evidence="8" key="1">
    <citation type="submission" date="2022-01" db="EMBL/GenBank/DDBJ databases">
        <authorList>
            <person name="King R."/>
        </authorList>
    </citation>
    <scope>NUCLEOTIDE SEQUENCE</scope>
</reference>
<comment type="subcellular location">
    <subcellularLocation>
        <location evidence="1">Cell projection</location>
        <location evidence="1">Cilium</location>
    </subcellularLocation>
    <subcellularLocation>
        <location evidence="2">Cytoplasm</location>
        <location evidence="2">Cytoskeleton</location>
    </subcellularLocation>
</comment>
<name>A0A9N9RM33_9DIPT</name>
<dbReference type="EMBL" id="OU895877">
    <property type="protein sequence ID" value="CAG9800832.1"/>
    <property type="molecule type" value="Genomic_DNA"/>
</dbReference>
<protein>
    <recommendedName>
        <fullName evidence="7">Enkurin domain-containing protein</fullName>
    </recommendedName>
</protein>
<dbReference type="PANTHER" id="PTHR21490:SF2">
    <property type="entry name" value="ENKURIN DOMAIN-CONTAINING PROTEIN 1"/>
    <property type="match status" value="1"/>
</dbReference>
<dbReference type="InterPro" id="IPR052102">
    <property type="entry name" value="Enkurin_domain-protein"/>
</dbReference>
<dbReference type="PANTHER" id="PTHR21490">
    <property type="entry name" value="ENKURIN-RELATED"/>
    <property type="match status" value="1"/>
</dbReference>
<dbReference type="Proteomes" id="UP001153620">
    <property type="component" value="Chromosome 1"/>
</dbReference>